<keyword evidence="7" id="KW-0472">Membrane</keyword>
<dbReference type="AlphaFoldDB" id="A0A6A5P6V5"/>
<proteinExistence type="inferred from homology"/>
<keyword evidence="7" id="KW-1133">Transmembrane helix</keyword>
<name>A0A6A5P6V5_LUPAL</name>
<evidence type="ECO:0000256" key="4">
    <source>
        <dbReference type="ARBA" id="ARBA00022968"/>
    </source>
</evidence>
<keyword evidence="4" id="KW-0735">Signal-anchor</keyword>
<dbReference type="Proteomes" id="UP000447434">
    <property type="component" value="Chromosome 11"/>
</dbReference>
<dbReference type="PANTHER" id="PTHR11062">
    <property type="entry name" value="EXOSTOSIN HEPARAN SULFATE GLYCOSYLTRANSFERASE -RELATED"/>
    <property type="match status" value="1"/>
</dbReference>
<evidence type="ECO:0000256" key="3">
    <source>
        <dbReference type="ARBA" id="ARBA00022676"/>
    </source>
</evidence>
<dbReference type="Pfam" id="PF03016">
    <property type="entry name" value="Exostosin_GT47"/>
    <property type="match status" value="1"/>
</dbReference>
<dbReference type="GO" id="GO:0000139">
    <property type="term" value="C:Golgi membrane"/>
    <property type="evidence" value="ECO:0007669"/>
    <property type="project" value="UniProtKB-SubCell"/>
</dbReference>
<protein>
    <submittedName>
        <fullName evidence="9">Putative xylogalacturonan beta-1,3-xylosyltransferase</fullName>
    </submittedName>
</protein>
<comment type="similarity">
    <text evidence="2">Belongs to the glycosyltransferase 47 family.</text>
</comment>
<evidence type="ECO:0000259" key="8">
    <source>
        <dbReference type="Pfam" id="PF03016"/>
    </source>
</evidence>
<feature type="region of interest" description="Disordered" evidence="6">
    <location>
        <begin position="95"/>
        <end position="142"/>
    </location>
</feature>
<keyword evidence="5" id="KW-0333">Golgi apparatus</keyword>
<dbReference type="InterPro" id="IPR040911">
    <property type="entry name" value="Exostosin_GT47"/>
</dbReference>
<evidence type="ECO:0000256" key="5">
    <source>
        <dbReference type="ARBA" id="ARBA00023034"/>
    </source>
</evidence>
<feature type="compositionally biased region" description="Low complexity" evidence="6">
    <location>
        <begin position="110"/>
        <end position="120"/>
    </location>
</feature>
<reference evidence="10" key="1">
    <citation type="journal article" date="2020" name="Nat. Commun.">
        <title>Genome sequence of the cluster root forming white lupin.</title>
        <authorList>
            <person name="Hufnagel B."/>
            <person name="Marques A."/>
            <person name="Soriano A."/>
            <person name="Marques L."/>
            <person name="Divol F."/>
            <person name="Doumas P."/>
            <person name="Sallet E."/>
            <person name="Mancinotti D."/>
            <person name="Carrere S."/>
            <person name="Marande W."/>
            <person name="Arribat S."/>
            <person name="Keller J."/>
            <person name="Huneau C."/>
            <person name="Blein T."/>
            <person name="Aime D."/>
            <person name="Laguerre M."/>
            <person name="Taylor J."/>
            <person name="Schubert V."/>
            <person name="Nelson M."/>
            <person name="Geu-Flores F."/>
            <person name="Crespi M."/>
            <person name="Gallardo-Guerrero K."/>
            <person name="Delaux P.-M."/>
            <person name="Salse J."/>
            <person name="Berges H."/>
            <person name="Guyot R."/>
            <person name="Gouzy J."/>
            <person name="Peret B."/>
        </authorList>
    </citation>
    <scope>NUCLEOTIDE SEQUENCE [LARGE SCALE GENOMIC DNA]</scope>
    <source>
        <strain evidence="10">cv. Amiga</strain>
    </source>
</reference>
<dbReference type="PANTHER" id="PTHR11062:SF403">
    <property type="entry name" value="EXOSTOSIN FAMILY PROTEIN"/>
    <property type="match status" value="1"/>
</dbReference>
<dbReference type="GO" id="GO:0016757">
    <property type="term" value="F:glycosyltransferase activity"/>
    <property type="evidence" value="ECO:0007669"/>
    <property type="project" value="UniProtKB-KW"/>
</dbReference>
<comment type="caution">
    <text evidence="9">The sequence shown here is derived from an EMBL/GenBank/DDBJ whole genome shotgun (WGS) entry which is preliminary data.</text>
</comment>
<feature type="transmembrane region" description="Helical" evidence="7">
    <location>
        <begin position="16"/>
        <end position="33"/>
    </location>
</feature>
<dbReference type="OrthoDB" id="1924787at2759"/>
<evidence type="ECO:0000256" key="1">
    <source>
        <dbReference type="ARBA" id="ARBA00004323"/>
    </source>
</evidence>
<evidence type="ECO:0000256" key="7">
    <source>
        <dbReference type="SAM" id="Phobius"/>
    </source>
</evidence>
<comment type="subcellular location">
    <subcellularLocation>
        <location evidence="1">Golgi apparatus membrane</location>
        <topology evidence="1">Single-pass type II membrane protein</topology>
    </subcellularLocation>
</comment>
<feature type="compositionally biased region" description="Polar residues" evidence="6">
    <location>
        <begin position="186"/>
        <end position="196"/>
    </location>
</feature>
<sequence>MGQQKLSLFRLKTNRLLWLTAITVAAIVVYRYFQFAYGNNTLPYGFYVEKISKSGSSRFGAADLPFEPEIFNNVTIFNQANYTGERGPETIIRTRTSEKKDTISTPGFVSESEISSNKSSGFDESDERSSVDSFRLSGNESTAEKAKNLGLSSYNNTMCTNLTKEVDISSGSEHKLAAPTDFTSSISHSTEVSPNFTHPVLTNGPNETDSVNDERFKTSEDDVNIRGKNSSTTILAKENKDSDIPVPEVTSISEMNKLLLQNHASNRSMKPRWSSVVDQELLQARSEIENAPVVENVENLYAPLYRNVSTFKRSYELMEQTLKVYVYREGSKPIMHSPYLVGIYASEGWFMKLMEAHKRFVTKDPKKAHLFYLPFSSRMLEETLYVKNSPSFSNLIQYLHNYVDLISGKHPYWNRTGGADHFLVACHDWAPAETNYHLANCIRALCNADVKEGFVFGKDVSLPETNVYSGQNPTKRIGGQPASKRTTLAFFAGSMHGYVRPILMQHWENKDPDIKIFSKLPRSKANRNYVDYMRSSKYCICAKGYEVNSPRVVEAIFYECVPVIISDNFVPPFFEVLNWESFAVIISEKDIPNLKSILLSIPQSRYLQMQMMVKKVQHHFLWHKNPVKYDIFHMILHSIWYNRVFTARAS</sequence>
<keyword evidence="9" id="KW-0808">Transferase</keyword>
<accession>A0A6A5P6V5</accession>
<evidence type="ECO:0000313" key="10">
    <source>
        <dbReference type="Proteomes" id="UP000447434"/>
    </source>
</evidence>
<gene>
    <name evidence="9" type="ORF">Lalb_Chr11g0064481</name>
</gene>
<feature type="region of interest" description="Disordered" evidence="6">
    <location>
        <begin position="186"/>
        <end position="214"/>
    </location>
</feature>
<keyword evidence="7" id="KW-0812">Transmembrane</keyword>
<evidence type="ECO:0000313" key="9">
    <source>
        <dbReference type="EMBL" id="KAE9603781.1"/>
    </source>
</evidence>
<feature type="domain" description="Exostosin GT47" evidence="8">
    <location>
        <begin position="319"/>
        <end position="599"/>
    </location>
</feature>
<keyword evidence="3" id="KW-0328">Glycosyltransferase</keyword>
<keyword evidence="10" id="KW-1185">Reference proteome</keyword>
<dbReference type="InterPro" id="IPR004263">
    <property type="entry name" value="Exostosin"/>
</dbReference>
<evidence type="ECO:0000256" key="6">
    <source>
        <dbReference type="SAM" id="MobiDB-lite"/>
    </source>
</evidence>
<organism evidence="9 10">
    <name type="scientific">Lupinus albus</name>
    <name type="common">White lupine</name>
    <name type="synonym">Lupinus termis</name>
    <dbReference type="NCBI Taxonomy" id="3870"/>
    <lineage>
        <taxon>Eukaryota</taxon>
        <taxon>Viridiplantae</taxon>
        <taxon>Streptophyta</taxon>
        <taxon>Embryophyta</taxon>
        <taxon>Tracheophyta</taxon>
        <taxon>Spermatophyta</taxon>
        <taxon>Magnoliopsida</taxon>
        <taxon>eudicotyledons</taxon>
        <taxon>Gunneridae</taxon>
        <taxon>Pentapetalae</taxon>
        <taxon>rosids</taxon>
        <taxon>fabids</taxon>
        <taxon>Fabales</taxon>
        <taxon>Fabaceae</taxon>
        <taxon>Papilionoideae</taxon>
        <taxon>50 kb inversion clade</taxon>
        <taxon>genistoids sensu lato</taxon>
        <taxon>core genistoids</taxon>
        <taxon>Genisteae</taxon>
        <taxon>Lupinus</taxon>
    </lineage>
</organism>
<dbReference type="EMBL" id="WOCE01000011">
    <property type="protein sequence ID" value="KAE9603781.1"/>
    <property type="molecule type" value="Genomic_DNA"/>
</dbReference>
<evidence type="ECO:0000256" key="2">
    <source>
        <dbReference type="ARBA" id="ARBA00010271"/>
    </source>
</evidence>